<comment type="caution">
    <text evidence="1">The sequence shown here is derived from an EMBL/GenBank/DDBJ whole genome shotgun (WGS) entry which is preliminary data.</text>
</comment>
<gene>
    <name evidence="1" type="ORF">GDO78_022823</name>
</gene>
<name>A0A8J6E9E8_ELECQ</name>
<sequence>MRNNTISGHYMACILHFFPIHCLQGVHLIFSSLSTCGGSLASVPCSIDCAQTNADYALFVTHIASSCRTVYSNAEQWRCEQITASNSP</sequence>
<keyword evidence="2" id="KW-1185">Reference proteome</keyword>
<organism evidence="1 2">
    <name type="scientific">Eleutherodactylus coqui</name>
    <name type="common">Puerto Rican coqui</name>
    <dbReference type="NCBI Taxonomy" id="57060"/>
    <lineage>
        <taxon>Eukaryota</taxon>
        <taxon>Metazoa</taxon>
        <taxon>Chordata</taxon>
        <taxon>Craniata</taxon>
        <taxon>Vertebrata</taxon>
        <taxon>Euteleostomi</taxon>
        <taxon>Amphibia</taxon>
        <taxon>Batrachia</taxon>
        <taxon>Anura</taxon>
        <taxon>Neobatrachia</taxon>
        <taxon>Hyloidea</taxon>
        <taxon>Eleutherodactylidae</taxon>
        <taxon>Eleutherodactylinae</taxon>
        <taxon>Eleutherodactylus</taxon>
        <taxon>Eleutherodactylus</taxon>
    </lineage>
</organism>
<dbReference type="EMBL" id="WNTK01008850">
    <property type="protein sequence ID" value="KAG9462923.1"/>
    <property type="molecule type" value="Genomic_DNA"/>
</dbReference>
<evidence type="ECO:0000313" key="1">
    <source>
        <dbReference type="EMBL" id="KAG9462923.1"/>
    </source>
</evidence>
<accession>A0A8J6E9E8</accession>
<dbReference type="Proteomes" id="UP000770717">
    <property type="component" value="Unassembled WGS sequence"/>
</dbReference>
<reference evidence="1" key="1">
    <citation type="thesis" date="2020" institute="ProQuest LLC" country="789 East Eisenhower Parkway, Ann Arbor, MI, USA">
        <title>Comparative Genomics and Chromosome Evolution.</title>
        <authorList>
            <person name="Mudd A.B."/>
        </authorList>
    </citation>
    <scope>NUCLEOTIDE SEQUENCE</scope>
    <source>
        <strain evidence="1">HN-11 Male</strain>
        <tissue evidence="1">Kidney and liver</tissue>
    </source>
</reference>
<evidence type="ECO:0000313" key="2">
    <source>
        <dbReference type="Proteomes" id="UP000770717"/>
    </source>
</evidence>
<dbReference type="AlphaFoldDB" id="A0A8J6E9E8"/>
<proteinExistence type="predicted"/>
<protein>
    <submittedName>
        <fullName evidence="1">Uncharacterized protein</fullName>
    </submittedName>
</protein>